<reference evidence="13 14" key="1">
    <citation type="submission" date="2023-04" db="EMBL/GenBank/DDBJ databases">
        <title>Forest soil microbial communities from Buena Vista Peninsula, Colon Province, Panama.</title>
        <authorList>
            <person name="Bouskill N."/>
        </authorList>
    </citation>
    <scope>NUCLEOTIDE SEQUENCE [LARGE SCALE GENOMIC DNA]</scope>
    <source>
        <strain evidence="13 14">GGS1</strain>
    </source>
</reference>
<keyword evidence="8 11" id="KW-1133">Transmembrane helix</keyword>
<keyword evidence="7" id="KW-0256">Endoplasmic reticulum</keyword>
<evidence type="ECO:0000256" key="10">
    <source>
        <dbReference type="SAM" id="MobiDB-lite"/>
    </source>
</evidence>
<feature type="domain" description="Glycosyltransferase RgtA/B/C/D-like" evidence="12">
    <location>
        <begin position="100"/>
        <end position="234"/>
    </location>
</feature>
<feature type="transmembrane region" description="Helical" evidence="11">
    <location>
        <begin position="149"/>
        <end position="169"/>
    </location>
</feature>
<feature type="transmembrane region" description="Helical" evidence="11">
    <location>
        <begin position="118"/>
        <end position="137"/>
    </location>
</feature>
<accession>A0ABT6LLY1</accession>
<evidence type="ECO:0000256" key="6">
    <source>
        <dbReference type="ARBA" id="ARBA00022692"/>
    </source>
</evidence>
<dbReference type="InterPro" id="IPR007315">
    <property type="entry name" value="PIG-V/Gpi18"/>
</dbReference>
<evidence type="ECO:0000256" key="7">
    <source>
        <dbReference type="ARBA" id="ARBA00022824"/>
    </source>
</evidence>
<evidence type="ECO:0000256" key="1">
    <source>
        <dbReference type="ARBA" id="ARBA00004477"/>
    </source>
</evidence>
<keyword evidence="14" id="KW-1185">Reference proteome</keyword>
<sequence>MSSTATRPTPRATTAPTGSPRPAPPPPPVLRRAAPALLAYLAVRLTGLLVLTLWAHRQHHGVWPILAVQWDADWYLGIADHGYAHVLGTARDANNLAFFPLYPYLMKAVAVLTPGSRASTGLGIAVVSSVVAAWGVFAVGDRLHGRRAGVLLTVLWAALPVGLVQWMGYTESLFTAFSAWALYAVLTERPLLAGALATLAGLTRPTGIAVAAAVTVWALLALRRRPFDPRLLAAAALAPLGWCGYVGWVGLRLGRWDGYFAVQRLWHNELDGGVQTLRRMREYLMYDSTPELFFVLVTCALIVAVVLYALSVWDRQPLPLLVFTGVLLVIVLCSGGVYFPRARFLLPGFPLLLPLALHLARASRRYRALALTAAVLGSAYCGAYMALVWPSAP</sequence>
<gene>
    <name evidence="13" type="ORF">M2283_004648</name>
</gene>
<evidence type="ECO:0000313" key="14">
    <source>
        <dbReference type="Proteomes" id="UP001160499"/>
    </source>
</evidence>
<feature type="transmembrane region" description="Helical" evidence="11">
    <location>
        <begin position="368"/>
        <end position="389"/>
    </location>
</feature>
<evidence type="ECO:0000256" key="8">
    <source>
        <dbReference type="ARBA" id="ARBA00022989"/>
    </source>
</evidence>
<feature type="transmembrane region" description="Helical" evidence="11">
    <location>
        <begin position="320"/>
        <end position="338"/>
    </location>
</feature>
<dbReference type="Pfam" id="PF13231">
    <property type="entry name" value="PMT_2"/>
    <property type="match status" value="1"/>
</dbReference>
<feature type="transmembrane region" description="Helical" evidence="11">
    <location>
        <begin position="189"/>
        <end position="219"/>
    </location>
</feature>
<feature type="transmembrane region" description="Helical" evidence="11">
    <location>
        <begin position="37"/>
        <end position="56"/>
    </location>
</feature>
<evidence type="ECO:0000256" key="9">
    <source>
        <dbReference type="ARBA" id="ARBA00023136"/>
    </source>
</evidence>
<organism evidence="13 14">
    <name type="scientific">Streptomyces pseudovenezuelae</name>
    <dbReference type="NCBI Taxonomy" id="67350"/>
    <lineage>
        <taxon>Bacteria</taxon>
        <taxon>Bacillati</taxon>
        <taxon>Actinomycetota</taxon>
        <taxon>Actinomycetes</taxon>
        <taxon>Kitasatosporales</taxon>
        <taxon>Streptomycetaceae</taxon>
        <taxon>Streptomyces</taxon>
        <taxon>Streptomyces aurantiacus group</taxon>
    </lineage>
</organism>
<proteinExistence type="predicted"/>
<keyword evidence="6 11" id="KW-0812">Transmembrane</keyword>
<dbReference type="Proteomes" id="UP001160499">
    <property type="component" value="Unassembled WGS sequence"/>
</dbReference>
<feature type="transmembrane region" description="Helical" evidence="11">
    <location>
        <begin position="292"/>
        <end position="313"/>
    </location>
</feature>
<evidence type="ECO:0000256" key="3">
    <source>
        <dbReference type="ARBA" id="ARBA00022502"/>
    </source>
</evidence>
<dbReference type="PANTHER" id="PTHR12468">
    <property type="entry name" value="GPI MANNOSYLTRANSFERASE 2"/>
    <property type="match status" value="1"/>
</dbReference>
<comment type="caution">
    <text evidence="13">The sequence shown here is derived from an EMBL/GenBank/DDBJ whole genome shotgun (WGS) entry which is preliminary data.</text>
</comment>
<evidence type="ECO:0000256" key="5">
    <source>
        <dbReference type="ARBA" id="ARBA00022679"/>
    </source>
</evidence>
<dbReference type="RefSeq" id="WP_280878255.1">
    <property type="nucleotide sequence ID" value="NZ_JARXVH010000007.1"/>
</dbReference>
<keyword evidence="4" id="KW-0328">Glycosyltransferase</keyword>
<feature type="transmembrane region" description="Helical" evidence="11">
    <location>
        <begin position="344"/>
        <end position="361"/>
    </location>
</feature>
<feature type="compositionally biased region" description="Low complexity" evidence="10">
    <location>
        <begin position="1"/>
        <end position="18"/>
    </location>
</feature>
<name>A0ABT6LLY1_9ACTN</name>
<dbReference type="InterPro" id="IPR038731">
    <property type="entry name" value="RgtA/B/C-like"/>
</dbReference>
<evidence type="ECO:0000256" key="2">
    <source>
        <dbReference type="ARBA" id="ARBA00004687"/>
    </source>
</evidence>
<evidence type="ECO:0000313" key="13">
    <source>
        <dbReference type="EMBL" id="MDH6217320.1"/>
    </source>
</evidence>
<keyword evidence="3" id="KW-0337">GPI-anchor biosynthesis</keyword>
<comment type="subcellular location">
    <subcellularLocation>
        <location evidence="1">Endoplasmic reticulum membrane</location>
        <topology evidence="1">Multi-pass membrane protein</topology>
    </subcellularLocation>
</comment>
<evidence type="ECO:0000256" key="11">
    <source>
        <dbReference type="SAM" id="Phobius"/>
    </source>
</evidence>
<evidence type="ECO:0000259" key="12">
    <source>
        <dbReference type="Pfam" id="PF13231"/>
    </source>
</evidence>
<keyword evidence="9 11" id="KW-0472">Membrane</keyword>
<dbReference type="PANTHER" id="PTHR12468:SF2">
    <property type="entry name" value="GPI MANNOSYLTRANSFERASE 2"/>
    <property type="match status" value="1"/>
</dbReference>
<feature type="region of interest" description="Disordered" evidence="10">
    <location>
        <begin position="1"/>
        <end position="28"/>
    </location>
</feature>
<feature type="transmembrane region" description="Helical" evidence="11">
    <location>
        <begin position="231"/>
        <end position="251"/>
    </location>
</feature>
<comment type="pathway">
    <text evidence="2">Glycolipid biosynthesis; glycosylphosphatidylinositol-anchor biosynthesis.</text>
</comment>
<protein>
    <recommendedName>
        <fullName evidence="12">Glycosyltransferase RgtA/B/C/D-like domain-containing protein</fullName>
    </recommendedName>
</protein>
<keyword evidence="5" id="KW-0808">Transferase</keyword>
<dbReference type="EMBL" id="JARXVH010000007">
    <property type="protein sequence ID" value="MDH6217320.1"/>
    <property type="molecule type" value="Genomic_DNA"/>
</dbReference>
<feature type="compositionally biased region" description="Pro residues" evidence="10">
    <location>
        <begin position="19"/>
        <end position="28"/>
    </location>
</feature>
<evidence type="ECO:0000256" key="4">
    <source>
        <dbReference type="ARBA" id="ARBA00022676"/>
    </source>
</evidence>